<organism evidence="2 3">
    <name type="scientific">Lentithecium fluviatile CBS 122367</name>
    <dbReference type="NCBI Taxonomy" id="1168545"/>
    <lineage>
        <taxon>Eukaryota</taxon>
        <taxon>Fungi</taxon>
        <taxon>Dikarya</taxon>
        <taxon>Ascomycota</taxon>
        <taxon>Pezizomycotina</taxon>
        <taxon>Dothideomycetes</taxon>
        <taxon>Pleosporomycetidae</taxon>
        <taxon>Pleosporales</taxon>
        <taxon>Massarineae</taxon>
        <taxon>Lentitheciaceae</taxon>
        <taxon>Lentithecium</taxon>
    </lineage>
</organism>
<keyword evidence="3" id="KW-1185">Reference proteome</keyword>
<feature type="region of interest" description="Disordered" evidence="1">
    <location>
        <begin position="67"/>
        <end position="164"/>
    </location>
</feature>
<proteinExistence type="predicted"/>
<evidence type="ECO:0000313" key="2">
    <source>
        <dbReference type="EMBL" id="KAF2680011.1"/>
    </source>
</evidence>
<protein>
    <submittedName>
        <fullName evidence="2">Uncharacterized protein</fullName>
    </submittedName>
</protein>
<dbReference type="Proteomes" id="UP000799291">
    <property type="component" value="Unassembled WGS sequence"/>
</dbReference>
<name>A0A6G1IPY9_9PLEO</name>
<gene>
    <name evidence="2" type="ORF">K458DRAFT_490190</name>
</gene>
<feature type="compositionally biased region" description="Basic and acidic residues" evidence="1">
    <location>
        <begin position="154"/>
        <end position="164"/>
    </location>
</feature>
<feature type="region of interest" description="Disordered" evidence="1">
    <location>
        <begin position="1"/>
        <end position="37"/>
    </location>
</feature>
<reference evidence="2" key="1">
    <citation type="journal article" date="2020" name="Stud. Mycol.">
        <title>101 Dothideomycetes genomes: a test case for predicting lifestyles and emergence of pathogens.</title>
        <authorList>
            <person name="Haridas S."/>
            <person name="Albert R."/>
            <person name="Binder M."/>
            <person name="Bloem J."/>
            <person name="Labutti K."/>
            <person name="Salamov A."/>
            <person name="Andreopoulos B."/>
            <person name="Baker S."/>
            <person name="Barry K."/>
            <person name="Bills G."/>
            <person name="Bluhm B."/>
            <person name="Cannon C."/>
            <person name="Castanera R."/>
            <person name="Culley D."/>
            <person name="Daum C."/>
            <person name="Ezra D."/>
            <person name="Gonzalez J."/>
            <person name="Henrissat B."/>
            <person name="Kuo A."/>
            <person name="Liang C."/>
            <person name="Lipzen A."/>
            <person name="Lutzoni F."/>
            <person name="Magnuson J."/>
            <person name="Mondo S."/>
            <person name="Nolan M."/>
            <person name="Ohm R."/>
            <person name="Pangilinan J."/>
            <person name="Park H.-J."/>
            <person name="Ramirez L."/>
            <person name="Alfaro M."/>
            <person name="Sun H."/>
            <person name="Tritt A."/>
            <person name="Yoshinaga Y."/>
            <person name="Zwiers L.-H."/>
            <person name="Turgeon B."/>
            <person name="Goodwin S."/>
            <person name="Spatafora J."/>
            <person name="Crous P."/>
            <person name="Grigoriev I."/>
        </authorList>
    </citation>
    <scope>NUCLEOTIDE SEQUENCE</scope>
    <source>
        <strain evidence="2">CBS 122367</strain>
    </source>
</reference>
<sequence>MQSPAQRESVAQCKPRPRTPAPLSDTKPSTKAVVPRNVGKTEPIVLVRPQRPVHHYRTASVGWALQAQDENSRGSMPSRSINHRDNGVMTRPATSNSHQTVEPCRSVTPPSPTMEHPGSAQEPSALPQMQYEKQPVAEPLGKTNYGGHGIGWDGKSKESELEEA</sequence>
<evidence type="ECO:0000313" key="3">
    <source>
        <dbReference type="Proteomes" id="UP000799291"/>
    </source>
</evidence>
<evidence type="ECO:0000256" key="1">
    <source>
        <dbReference type="SAM" id="MobiDB-lite"/>
    </source>
</evidence>
<dbReference type="AlphaFoldDB" id="A0A6G1IPY9"/>
<dbReference type="EMBL" id="MU005599">
    <property type="protein sequence ID" value="KAF2680011.1"/>
    <property type="molecule type" value="Genomic_DNA"/>
</dbReference>
<accession>A0A6G1IPY9</accession>